<feature type="transmembrane region" description="Helical" evidence="8">
    <location>
        <begin position="302"/>
        <end position="321"/>
    </location>
</feature>
<proteinExistence type="inferred from homology"/>
<feature type="transmembrane region" description="Helical" evidence="8">
    <location>
        <begin position="80"/>
        <end position="104"/>
    </location>
</feature>
<dbReference type="AlphaFoldDB" id="A0A1M6E5X3"/>
<dbReference type="PANTHER" id="PTHR34975">
    <property type="entry name" value="SPORE GERMINATION PROTEIN A2"/>
    <property type="match status" value="1"/>
</dbReference>
<dbReference type="GO" id="GO:0009847">
    <property type="term" value="P:spore germination"/>
    <property type="evidence" value="ECO:0007669"/>
    <property type="project" value="InterPro"/>
</dbReference>
<evidence type="ECO:0000256" key="5">
    <source>
        <dbReference type="ARBA" id="ARBA00022692"/>
    </source>
</evidence>
<keyword evidence="10" id="KW-1185">Reference proteome</keyword>
<comment type="similarity">
    <text evidence="2">Belongs to the amino acid-polyamine-organocation (APC) superfamily. Spore germination protein (SGP) (TC 2.A.3.9) family.</text>
</comment>
<evidence type="ECO:0000256" key="3">
    <source>
        <dbReference type="ARBA" id="ARBA00022448"/>
    </source>
</evidence>
<organism evidence="9 10">
    <name type="scientific">Desulfosporosinus lacus DSM 15449</name>
    <dbReference type="NCBI Taxonomy" id="1121420"/>
    <lineage>
        <taxon>Bacteria</taxon>
        <taxon>Bacillati</taxon>
        <taxon>Bacillota</taxon>
        <taxon>Clostridia</taxon>
        <taxon>Eubacteriales</taxon>
        <taxon>Desulfitobacteriaceae</taxon>
        <taxon>Desulfosporosinus</taxon>
    </lineage>
</organism>
<dbReference type="NCBIfam" id="TIGR00912">
    <property type="entry name" value="2A0309"/>
    <property type="match status" value="1"/>
</dbReference>
<dbReference type="OrthoDB" id="1675410at2"/>
<evidence type="ECO:0000256" key="2">
    <source>
        <dbReference type="ARBA" id="ARBA00007998"/>
    </source>
</evidence>
<evidence type="ECO:0000256" key="8">
    <source>
        <dbReference type="SAM" id="Phobius"/>
    </source>
</evidence>
<sequence>MRLERGEISSSQLTFLISCFIQGALFPLSLAFPISKHDTWLALIAAFIIGVFIVLIYIALASRFPGKNIIEINDLIYGPYFGKLVSLQYVYFFIISLSGYLWFIGDFVLTFIMPETPIIVIMTMFTFICAWAVRKGIEVIARISVIFVFIPGIIILLTFALLLKNMEFTNFLPVFEVPLEDFIQSTNIIMHISVCEVLVFLMVIPYMNKPKQAKRSVLLGIISGGLILLTGMIRNIAALGPLSEIVTDPSLIAVSLINIGKIISRLEVLVSMAQILLLFIITSVFYYAAVLSVAQITKLRSYLPVVIPIGIIGITLSLISYDSRMQFSYSTMYITPILSMHIYIVIPLVSLIVAKVRKLPQRNGRN</sequence>
<comment type="subcellular location">
    <subcellularLocation>
        <location evidence="1">Membrane</location>
        <topology evidence="1">Multi-pass membrane protein</topology>
    </subcellularLocation>
</comment>
<dbReference type="PANTHER" id="PTHR34975:SF2">
    <property type="entry name" value="SPORE GERMINATION PROTEIN A2"/>
    <property type="match status" value="1"/>
</dbReference>
<gene>
    <name evidence="9" type="ORF">SAMN02746098_04676</name>
</gene>
<dbReference type="RefSeq" id="WP_073032619.1">
    <property type="nucleotide sequence ID" value="NZ_FQXJ01000026.1"/>
</dbReference>
<feature type="transmembrane region" description="Helical" evidence="8">
    <location>
        <begin position="268"/>
        <end position="290"/>
    </location>
</feature>
<protein>
    <submittedName>
        <fullName evidence="9">Spore germination protein KB</fullName>
    </submittedName>
</protein>
<feature type="transmembrane region" description="Helical" evidence="8">
    <location>
        <begin position="12"/>
        <end position="34"/>
    </location>
</feature>
<keyword evidence="4" id="KW-0309">Germination</keyword>
<dbReference type="Proteomes" id="UP000183954">
    <property type="component" value="Unassembled WGS sequence"/>
</dbReference>
<name>A0A1M6E5X3_9FIRM</name>
<feature type="transmembrane region" description="Helical" evidence="8">
    <location>
        <begin position="40"/>
        <end position="60"/>
    </location>
</feature>
<dbReference type="STRING" id="1121420.SAMN02746098_04676"/>
<evidence type="ECO:0000313" key="9">
    <source>
        <dbReference type="EMBL" id="SHI80944.1"/>
    </source>
</evidence>
<dbReference type="EMBL" id="FQXJ01000026">
    <property type="protein sequence ID" value="SHI80944.1"/>
    <property type="molecule type" value="Genomic_DNA"/>
</dbReference>
<reference evidence="10" key="1">
    <citation type="submission" date="2016-11" db="EMBL/GenBank/DDBJ databases">
        <authorList>
            <person name="Varghese N."/>
            <person name="Submissions S."/>
        </authorList>
    </citation>
    <scope>NUCLEOTIDE SEQUENCE [LARGE SCALE GENOMIC DNA]</scope>
    <source>
        <strain evidence="10">DSM 15449</strain>
    </source>
</reference>
<dbReference type="GO" id="GO:0016020">
    <property type="term" value="C:membrane"/>
    <property type="evidence" value="ECO:0007669"/>
    <property type="project" value="UniProtKB-SubCell"/>
</dbReference>
<evidence type="ECO:0000256" key="7">
    <source>
        <dbReference type="ARBA" id="ARBA00023136"/>
    </source>
</evidence>
<evidence type="ECO:0000256" key="6">
    <source>
        <dbReference type="ARBA" id="ARBA00022989"/>
    </source>
</evidence>
<dbReference type="Pfam" id="PF03845">
    <property type="entry name" value="Spore_permease"/>
    <property type="match status" value="1"/>
</dbReference>
<feature type="transmembrane region" description="Helical" evidence="8">
    <location>
        <begin position="140"/>
        <end position="162"/>
    </location>
</feature>
<keyword evidence="7 8" id="KW-0472">Membrane</keyword>
<dbReference type="InterPro" id="IPR004761">
    <property type="entry name" value="Spore_GerAB"/>
</dbReference>
<evidence type="ECO:0000256" key="1">
    <source>
        <dbReference type="ARBA" id="ARBA00004141"/>
    </source>
</evidence>
<feature type="transmembrane region" description="Helical" evidence="8">
    <location>
        <begin position="333"/>
        <end position="354"/>
    </location>
</feature>
<feature type="transmembrane region" description="Helical" evidence="8">
    <location>
        <begin position="182"/>
        <end position="204"/>
    </location>
</feature>
<evidence type="ECO:0000313" key="10">
    <source>
        <dbReference type="Proteomes" id="UP000183954"/>
    </source>
</evidence>
<feature type="transmembrane region" description="Helical" evidence="8">
    <location>
        <begin position="216"/>
        <end position="237"/>
    </location>
</feature>
<feature type="transmembrane region" description="Helical" evidence="8">
    <location>
        <begin position="116"/>
        <end position="133"/>
    </location>
</feature>
<keyword evidence="3" id="KW-0813">Transport</keyword>
<dbReference type="PROSITE" id="PS51257">
    <property type="entry name" value="PROKAR_LIPOPROTEIN"/>
    <property type="match status" value="1"/>
</dbReference>
<keyword evidence="6 8" id="KW-1133">Transmembrane helix</keyword>
<keyword evidence="5 8" id="KW-0812">Transmembrane</keyword>
<accession>A0A1M6E5X3</accession>
<evidence type="ECO:0000256" key="4">
    <source>
        <dbReference type="ARBA" id="ARBA00022544"/>
    </source>
</evidence>